<accession>A0A4P2QUJ7</accession>
<dbReference type="AlphaFoldDB" id="A0A4P2QUJ7"/>
<name>A0A4P2QUJ7_SORCE</name>
<gene>
    <name evidence="2" type="ORF">SOCE836_062080</name>
</gene>
<proteinExistence type="predicted"/>
<feature type="region of interest" description="Disordered" evidence="1">
    <location>
        <begin position="156"/>
        <end position="179"/>
    </location>
</feature>
<dbReference type="EMBL" id="CP012672">
    <property type="protein sequence ID" value="AUX34040.1"/>
    <property type="molecule type" value="Genomic_DNA"/>
</dbReference>
<sequence length="179" mass="20178">MPLELFSASAPPARYPFLGMAVLLQNDFLTVTLDQERSIVRSTRSEHTYASPDEFIRIHTEALQVYESLDRPSLGHLIDLRRPPMNNDPSFEAATMRTRSMLVQEFAAVAIVVRTAVGALQVNRLLREENNDSVVVLHDEDVALGYLVEELRKVVRRSSTPPGGRDRSSRPSARPLRVR</sequence>
<organism evidence="2 3">
    <name type="scientific">Sorangium cellulosum</name>
    <name type="common">Polyangium cellulosum</name>
    <dbReference type="NCBI Taxonomy" id="56"/>
    <lineage>
        <taxon>Bacteria</taxon>
        <taxon>Pseudomonadati</taxon>
        <taxon>Myxococcota</taxon>
        <taxon>Polyangia</taxon>
        <taxon>Polyangiales</taxon>
        <taxon>Polyangiaceae</taxon>
        <taxon>Sorangium</taxon>
    </lineage>
</organism>
<dbReference type="RefSeq" id="WP_237244176.1">
    <property type="nucleotide sequence ID" value="NZ_CP012672.1"/>
</dbReference>
<evidence type="ECO:0000313" key="3">
    <source>
        <dbReference type="Proteomes" id="UP000295497"/>
    </source>
</evidence>
<reference evidence="2 3" key="1">
    <citation type="submission" date="2015-09" db="EMBL/GenBank/DDBJ databases">
        <title>Sorangium comparison.</title>
        <authorList>
            <person name="Zaburannyi N."/>
            <person name="Bunk B."/>
            <person name="Overmann J."/>
            <person name="Mueller R."/>
        </authorList>
    </citation>
    <scope>NUCLEOTIDE SEQUENCE [LARGE SCALE GENOMIC DNA]</scope>
    <source>
        <strain evidence="2 3">So ce836</strain>
    </source>
</reference>
<dbReference type="Proteomes" id="UP000295497">
    <property type="component" value="Chromosome"/>
</dbReference>
<evidence type="ECO:0000313" key="2">
    <source>
        <dbReference type="EMBL" id="AUX34040.1"/>
    </source>
</evidence>
<evidence type="ECO:0000256" key="1">
    <source>
        <dbReference type="SAM" id="MobiDB-lite"/>
    </source>
</evidence>
<protein>
    <submittedName>
        <fullName evidence="2">Uncharacterized protein</fullName>
    </submittedName>
</protein>